<organism evidence="1">
    <name type="scientific">Arundo donax</name>
    <name type="common">Giant reed</name>
    <name type="synonym">Donax arundinaceus</name>
    <dbReference type="NCBI Taxonomy" id="35708"/>
    <lineage>
        <taxon>Eukaryota</taxon>
        <taxon>Viridiplantae</taxon>
        <taxon>Streptophyta</taxon>
        <taxon>Embryophyta</taxon>
        <taxon>Tracheophyta</taxon>
        <taxon>Spermatophyta</taxon>
        <taxon>Magnoliopsida</taxon>
        <taxon>Liliopsida</taxon>
        <taxon>Poales</taxon>
        <taxon>Poaceae</taxon>
        <taxon>PACMAD clade</taxon>
        <taxon>Arundinoideae</taxon>
        <taxon>Arundineae</taxon>
        <taxon>Arundo</taxon>
    </lineage>
</organism>
<reference evidence="1" key="2">
    <citation type="journal article" date="2015" name="Data Brief">
        <title>Shoot transcriptome of the giant reed, Arundo donax.</title>
        <authorList>
            <person name="Barrero R.A."/>
            <person name="Guerrero F.D."/>
            <person name="Moolhuijzen P."/>
            <person name="Goolsby J.A."/>
            <person name="Tidwell J."/>
            <person name="Bellgard S.E."/>
            <person name="Bellgard M.I."/>
        </authorList>
    </citation>
    <scope>NUCLEOTIDE SEQUENCE</scope>
    <source>
        <tissue evidence="1">Shoot tissue taken approximately 20 cm above the soil surface</tissue>
    </source>
</reference>
<dbReference type="AlphaFoldDB" id="A0A0A9HXD3"/>
<accession>A0A0A9HXD3</accession>
<reference evidence="1" key="1">
    <citation type="submission" date="2014-09" db="EMBL/GenBank/DDBJ databases">
        <authorList>
            <person name="Magalhaes I.L.F."/>
            <person name="Oliveira U."/>
            <person name="Santos F.R."/>
            <person name="Vidigal T.H.D.A."/>
            <person name="Brescovit A.D."/>
            <person name="Santos A.J."/>
        </authorList>
    </citation>
    <scope>NUCLEOTIDE SEQUENCE</scope>
    <source>
        <tissue evidence="1">Shoot tissue taken approximately 20 cm above the soil surface</tissue>
    </source>
</reference>
<dbReference type="EMBL" id="GBRH01158365">
    <property type="protein sequence ID" value="JAE39531.1"/>
    <property type="molecule type" value="Transcribed_RNA"/>
</dbReference>
<protein>
    <submittedName>
        <fullName evidence="1">Uncharacterized protein</fullName>
    </submittedName>
</protein>
<sequence length="25" mass="2799">MDIFPHPATCKTTTTLTSQVRCFLS</sequence>
<proteinExistence type="predicted"/>
<evidence type="ECO:0000313" key="1">
    <source>
        <dbReference type="EMBL" id="JAE39531.1"/>
    </source>
</evidence>
<name>A0A0A9HXD3_ARUDO</name>